<dbReference type="RefSeq" id="WP_110937921.1">
    <property type="nucleotide sequence ID" value="NZ_KZ614147.1"/>
</dbReference>
<accession>A0A3A9KM43</accession>
<dbReference type="EMBL" id="PDOE01000011">
    <property type="protein sequence ID" value="RKL65816.1"/>
    <property type="molecule type" value="Genomic_DNA"/>
</dbReference>
<keyword evidence="3" id="KW-1185">Reference proteome</keyword>
<dbReference type="OrthoDB" id="9799173at2"/>
<organism evidence="2 3">
    <name type="scientific">Salipaludibacillus neizhouensis</name>
    <dbReference type="NCBI Taxonomy" id="885475"/>
    <lineage>
        <taxon>Bacteria</taxon>
        <taxon>Bacillati</taxon>
        <taxon>Bacillota</taxon>
        <taxon>Bacilli</taxon>
        <taxon>Bacillales</taxon>
        <taxon>Bacillaceae</taxon>
    </lineage>
</organism>
<sequence>MSFLTKAKYLNATDVARYFLHLSSLNNIKVTPLKLQKLVYFAQAWHLAIKEKELFKDKIEAWTHGPVVPSLYQEYKSYGFGTITPLHDIDSDKYKDEEEETFNLVWELYGEMDGKALENITHSEDPWIKAREGLSLNDPSNNEITTVSLKDYFKEYMN</sequence>
<protein>
    <recommendedName>
        <fullName evidence="1">Antitoxin SocA-like Panacea domain-containing protein</fullName>
    </recommendedName>
</protein>
<dbReference type="InterPro" id="IPR025272">
    <property type="entry name" value="SocA_Panacea"/>
</dbReference>
<evidence type="ECO:0000313" key="2">
    <source>
        <dbReference type="EMBL" id="RKL65816.1"/>
    </source>
</evidence>
<dbReference type="Pfam" id="PF13274">
    <property type="entry name" value="SocA_Panacea"/>
    <property type="match status" value="1"/>
</dbReference>
<dbReference type="AlphaFoldDB" id="A0A3A9KM43"/>
<evidence type="ECO:0000259" key="1">
    <source>
        <dbReference type="Pfam" id="PF13274"/>
    </source>
</evidence>
<comment type="caution">
    <text evidence="2">The sequence shown here is derived from an EMBL/GenBank/DDBJ whole genome shotgun (WGS) entry which is preliminary data.</text>
</comment>
<gene>
    <name evidence="2" type="ORF">CR203_18315</name>
</gene>
<evidence type="ECO:0000313" key="3">
    <source>
        <dbReference type="Proteomes" id="UP000281498"/>
    </source>
</evidence>
<reference evidence="2 3" key="1">
    <citation type="submission" date="2017-10" db="EMBL/GenBank/DDBJ databases">
        <title>Bacillus sp. nov., a halophilic bacterium isolated from a Keqin Lake.</title>
        <authorList>
            <person name="Wang H."/>
        </authorList>
    </citation>
    <scope>NUCLEOTIDE SEQUENCE [LARGE SCALE GENOMIC DNA]</scope>
    <source>
        <strain evidence="2 3">KCTC 13187</strain>
    </source>
</reference>
<dbReference type="Proteomes" id="UP000281498">
    <property type="component" value="Unassembled WGS sequence"/>
</dbReference>
<name>A0A3A9KM43_9BACI</name>
<proteinExistence type="predicted"/>
<feature type="domain" description="Antitoxin SocA-like Panacea" evidence="1">
    <location>
        <begin position="35"/>
        <end position="127"/>
    </location>
</feature>